<sequence>MFVNVSYTHLVIVVSYLAAMIAALISIWRSSETGTGVKVYWTGIVVLLPYVGPLMWAINLAISARRRSTPSGA</sequence>
<dbReference type="EMBL" id="BJWH01000007">
    <property type="protein sequence ID" value="GEL98143.1"/>
    <property type="molecule type" value="Genomic_DNA"/>
</dbReference>
<dbReference type="Proteomes" id="UP000321049">
    <property type="component" value="Unassembled WGS sequence"/>
</dbReference>
<feature type="domain" description="Cardiolipin synthase N-terminal" evidence="7">
    <location>
        <begin position="19"/>
        <end position="58"/>
    </location>
</feature>
<keyword evidence="3 6" id="KW-0812">Transmembrane</keyword>
<feature type="transmembrane region" description="Helical" evidence="6">
    <location>
        <begin position="40"/>
        <end position="62"/>
    </location>
</feature>
<keyword evidence="5 6" id="KW-0472">Membrane</keyword>
<dbReference type="Pfam" id="PF13396">
    <property type="entry name" value="PLDc_N"/>
    <property type="match status" value="1"/>
</dbReference>
<accession>A0A511JKG8</accession>
<dbReference type="GO" id="GO:0005886">
    <property type="term" value="C:plasma membrane"/>
    <property type="evidence" value="ECO:0007669"/>
    <property type="project" value="UniProtKB-SubCell"/>
</dbReference>
<gene>
    <name evidence="8" type="ORF">CTE05_16900</name>
</gene>
<name>A0A511JKG8_9CELL</name>
<evidence type="ECO:0000259" key="7">
    <source>
        <dbReference type="Pfam" id="PF13396"/>
    </source>
</evidence>
<dbReference type="AlphaFoldDB" id="A0A511JKG8"/>
<dbReference type="InterPro" id="IPR027379">
    <property type="entry name" value="CLS_N"/>
</dbReference>
<evidence type="ECO:0000256" key="3">
    <source>
        <dbReference type="ARBA" id="ARBA00022692"/>
    </source>
</evidence>
<protein>
    <recommendedName>
        <fullName evidence="7">Cardiolipin synthase N-terminal domain-containing protein</fullName>
    </recommendedName>
</protein>
<evidence type="ECO:0000256" key="5">
    <source>
        <dbReference type="ARBA" id="ARBA00023136"/>
    </source>
</evidence>
<evidence type="ECO:0000313" key="8">
    <source>
        <dbReference type="EMBL" id="GEL98143.1"/>
    </source>
</evidence>
<keyword evidence="9" id="KW-1185">Reference proteome</keyword>
<reference evidence="8 9" key="1">
    <citation type="submission" date="2019-07" db="EMBL/GenBank/DDBJ databases">
        <title>Whole genome shotgun sequence of Cellulomonas terrae NBRC 100819.</title>
        <authorList>
            <person name="Hosoyama A."/>
            <person name="Uohara A."/>
            <person name="Ohji S."/>
            <person name="Ichikawa N."/>
        </authorList>
    </citation>
    <scope>NUCLEOTIDE SEQUENCE [LARGE SCALE GENOMIC DNA]</scope>
    <source>
        <strain evidence="8 9">NBRC 100819</strain>
    </source>
</reference>
<comment type="caution">
    <text evidence="8">The sequence shown here is derived from an EMBL/GenBank/DDBJ whole genome shotgun (WGS) entry which is preliminary data.</text>
</comment>
<organism evidence="8 9">
    <name type="scientific">Cellulomonas terrae</name>
    <dbReference type="NCBI Taxonomy" id="311234"/>
    <lineage>
        <taxon>Bacteria</taxon>
        <taxon>Bacillati</taxon>
        <taxon>Actinomycetota</taxon>
        <taxon>Actinomycetes</taxon>
        <taxon>Micrococcales</taxon>
        <taxon>Cellulomonadaceae</taxon>
        <taxon>Cellulomonas</taxon>
    </lineage>
</organism>
<evidence type="ECO:0000256" key="4">
    <source>
        <dbReference type="ARBA" id="ARBA00022989"/>
    </source>
</evidence>
<evidence type="ECO:0000256" key="2">
    <source>
        <dbReference type="ARBA" id="ARBA00022475"/>
    </source>
</evidence>
<feature type="transmembrane region" description="Helical" evidence="6">
    <location>
        <begin position="7"/>
        <end position="28"/>
    </location>
</feature>
<evidence type="ECO:0000256" key="6">
    <source>
        <dbReference type="SAM" id="Phobius"/>
    </source>
</evidence>
<dbReference type="RefSeq" id="WP_222595439.1">
    <property type="nucleotide sequence ID" value="NZ_BJWH01000007.1"/>
</dbReference>
<keyword evidence="2" id="KW-1003">Cell membrane</keyword>
<proteinExistence type="predicted"/>
<comment type="subcellular location">
    <subcellularLocation>
        <location evidence="1">Cell membrane</location>
        <topology evidence="1">Multi-pass membrane protein</topology>
    </subcellularLocation>
</comment>
<keyword evidence="4 6" id="KW-1133">Transmembrane helix</keyword>
<evidence type="ECO:0000313" key="9">
    <source>
        <dbReference type="Proteomes" id="UP000321049"/>
    </source>
</evidence>
<evidence type="ECO:0000256" key="1">
    <source>
        <dbReference type="ARBA" id="ARBA00004651"/>
    </source>
</evidence>